<accession>A0A2G9ZGS9</accession>
<evidence type="ECO:0000256" key="1">
    <source>
        <dbReference type="SAM" id="MobiDB-lite"/>
    </source>
</evidence>
<dbReference type="Proteomes" id="UP000230447">
    <property type="component" value="Unassembled WGS sequence"/>
</dbReference>
<organism evidence="2 3">
    <name type="scientific">bacterium (Candidatus Gribaldobacteria) CG23_combo_of_CG06-09_8_20_14_all_37_87_8</name>
    <dbReference type="NCBI Taxonomy" id="2014278"/>
    <lineage>
        <taxon>Bacteria</taxon>
        <taxon>Candidatus Gribaldobacteria</taxon>
    </lineage>
</organism>
<dbReference type="AlphaFoldDB" id="A0A2G9ZGS9"/>
<dbReference type="Pfam" id="PF13589">
    <property type="entry name" value="HATPase_c_3"/>
    <property type="match status" value="1"/>
</dbReference>
<dbReference type="SUPFAM" id="SSF55874">
    <property type="entry name" value="ATPase domain of HSP90 chaperone/DNA topoisomerase II/histidine kinase"/>
    <property type="match status" value="1"/>
</dbReference>
<evidence type="ECO:0008006" key="4">
    <source>
        <dbReference type="Google" id="ProtNLM"/>
    </source>
</evidence>
<name>A0A2G9ZGS9_9BACT</name>
<feature type="compositionally biased region" description="Basic and acidic residues" evidence="1">
    <location>
        <begin position="388"/>
        <end position="412"/>
    </location>
</feature>
<reference evidence="2 3" key="1">
    <citation type="submission" date="2017-09" db="EMBL/GenBank/DDBJ databases">
        <title>Depth-based differentiation of microbial function through sediment-hosted aquifers and enrichment of novel symbionts in the deep terrestrial subsurface.</title>
        <authorList>
            <person name="Probst A.J."/>
            <person name="Ladd B."/>
            <person name="Jarett J.K."/>
            <person name="Geller-Mcgrath D.E."/>
            <person name="Sieber C.M."/>
            <person name="Emerson J.B."/>
            <person name="Anantharaman K."/>
            <person name="Thomas B.C."/>
            <person name="Malmstrom R."/>
            <person name="Stieglmeier M."/>
            <person name="Klingl A."/>
            <person name="Woyke T."/>
            <person name="Ryan C.M."/>
            <person name="Banfield J.F."/>
        </authorList>
    </citation>
    <scope>NUCLEOTIDE SEQUENCE [LARGE SCALE GENOMIC DNA]</scope>
    <source>
        <strain evidence="2">CG23_combo_of_CG06-09_8_20_14_all_37_87_8</strain>
    </source>
</reference>
<sequence length="499" mass="56294">MYETRVNLKHLLEDIRDAYPLPIEEVIIVELIANALDSKAKIISFYIDVLESSLTIIDDGLGMRRDVLKNYHNIAATTKQRGEGIGFAGVGAKLSLLLTKQVLTETKGGYGSRAATSWHLSSPIRAPWKFIPFSGKVKTTRGTAVSIFLSDKNSVLLSPDFIEKTTQKHFVPLLLPEFQQKILKFIYPKGVRFFVEGKEVLAPLFLSQATLKEVFPIKLNGQAKQIAGFGFMGKSPEMISEEFSGVAVSTYGKIIKKGWEWLGFNFKTSGIFGLVEVPQLSWLLTTNKADFLQDSTSLKKYYRLRKAIQEAILPVLIKLGTEVPLLEKQKNFKNLSKEIQKALLNVLSDFPEITALFGFKRSVKGKKIKTSDLPVVTFTSEQETTRAPQKDKISLKGKEKTSEKAEKQKKEPKVTISFEENENKYLLGRMLENTILINKSHPAYFSALNQGFEEYHILLCVAWVLANFIEKQRSPLEFISEFFASLSQEKQSSLFALKK</sequence>
<protein>
    <recommendedName>
        <fullName evidence="4">ATP-binding protein</fullName>
    </recommendedName>
</protein>
<gene>
    <name evidence="2" type="ORF">COX24_01670</name>
</gene>
<dbReference type="EMBL" id="PCSB01000032">
    <property type="protein sequence ID" value="PIP31790.1"/>
    <property type="molecule type" value="Genomic_DNA"/>
</dbReference>
<proteinExistence type="predicted"/>
<feature type="region of interest" description="Disordered" evidence="1">
    <location>
        <begin position="387"/>
        <end position="412"/>
    </location>
</feature>
<evidence type="ECO:0000313" key="3">
    <source>
        <dbReference type="Proteomes" id="UP000230447"/>
    </source>
</evidence>
<evidence type="ECO:0000313" key="2">
    <source>
        <dbReference type="EMBL" id="PIP31790.1"/>
    </source>
</evidence>
<dbReference type="InterPro" id="IPR036890">
    <property type="entry name" value="HATPase_C_sf"/>
</dbReference>
<comment type="caution">
    <text evidence="2">The sequence shown here is derived from an EMBL/GenBank/DDBJ whole genome shotgun (WGS) entry which is preliminary data.</text>
</comment>
<dbReference type="Gene3D" id="3.30.565.10">
    <property type="entry name" value="Histidine kinase-like ATPase, C-terminal domain"/>
    <property type="match status" value="1"/>
</dbReference>